<evidence type="ECO:0000313" key="12">
    <source>
        <dbReference type="Proteomes" id="UP000663829"/>
    </source>
</evidence>
<keyword evidence="5 8" id="KW-0472">Membrane</keyword>
<dbReference type="PANTHER" id="PTHR24243:SF230">
    <property type="entry name" value="G-PROTEIN COUPLED RECEPTORS FAMILY 1 PROFILE DOMAIN-CONTAINING PROTEIN"/>
    <property type="match status" value="1"/>
</dbReference>
<evidence type="ECO:0000259" key="9">
    <source>
        <dbReference type="PROSITE" id="PS50262"/>
    </source>
</evidence>
<dbReference type="Pfam" id="PF00001">
    <property type="entry name" value="7tm_1"/>
    <property type="match status" value="1"/>
</dbReference>
<feature type="transmembrane region" description="Helical" evidence="8">
    <location>
        <begin position="52"/>
        <end position="75"/>
    </location>
</feature>
<feature type="transmembrane region" description="Helical" evidence="8">
    <location>
        <begin position="178"/>
        <end position="201"/>
    </location>
</feature>
<dbReference type="Proteomes" id="UP000681722">
    <property type="component" value="Unassembled WGS sequence"/>
</dbReference>
<feature type="transmembrane region" description="Helical" evidence="8">
    <location>
        <begin position="95"/>
        <end position="115"/>
    </location>
</feature>
<evidence type="ECO:0000256" key="8">
    <source>
        <dbReference type="SAM" id="Phobius"/>
    </source>
</evidence>
<evidence type="ECO:0000256" key="7">
    <source>
        <dbReference type="ARBA" id="ARBA00023224"/>
    </source>
</evidence>
<keyword evidence="4" id="KW-0297">G-protein coupled receptor</keyword>
<evidence type="ECO:0000256" key="3">
    <source>
        <dbReference type="ARBA" id="ARBA00022989"/>
    </source>
</evidence>
<dbReference type="OrthoDB" id="10034622at2759"/>
<feature type="transmembrane region" description="Helical" evidence="8">
    <location>
        <begin position="15"/>
        <end position="40"/>
    </location>
</feature>
<dbReference type="InterPro" id="IPR017452">
    <property type="entry name" value="GPCR_Rhodpsn_7TM"/>
</dbReference>
<dbReference type="SUPFAM" id="SSF81321">
    <property type="entry name" value="Family A G protein-coupled receptor-like"/>
    <property type="match status" value="1"/>
</dbReference>
<dbReference type="GO" id="GO:0004930">
    <property type="term" value="F:G protein-coupled receptor activity"/>
    <property type="evidence" value="ECO:0007669"/>
    <property type="project" value="UniProtKB-KW"/>
</dbReference>
<keyword evidence="2 8" id="KW-0812">Transmembrane</keyword>
<dbReference type="Gene3D" id="1.20.1070.10">
    <property type="entry name" value="Rhodopsin 7-helix transmembrane proteins"/>
    <property type="match status" value="1"/>
</dbReference>
<keyword evidence="7" id="KW-0807">Transducer</keyword>
<dbReference type="PANTHER" id="PTHR24243">
    <property type="entry name" value="G-PROTEIN COUPLED RECEPTOR"/>
    <property type="match status" value="1"/>
</dbReference>
<gene>
    <name evidence="10" type="ORF">GPM918_LOCUS21409</name>
    <name evidence="11" type="ORF">SRO942_LOCUS21406</name>
</gene>
<evidence type="ECO:0000256" key="4">
    <source>
        <dbReference type="ARBA" id="ARBA00023040"/>
    </source>
</evidence>
<accession>A0A814T781</accession>
<dbReference type="GO" id="GO:0005886">
    <property type="term" value="C:plasma membrane"/>
    <property type="evidence" value="ECO:0007669"/>
    <property type="project" value="TreeGrafter"/>
</dbReference>
<keyword evidence="12" id="KW-1185">Reference proteome</keyword>
<protein>
    <recommendedName>
        <fullName evidence="9">G-protein coupled receptors family 1 profile domain-containing protein</fullName>
    </recommendedName>
</protein>
<name>A0A814T781_9BILA</name>
<evidence type="ECO:0000256" key="1">
    <source>
        <dbReference type="ARBA" id="ARBA00004141"/>
    </source>
</evidence>
<proteinExistence type="predicted"/>
<keyword evidence="6" id="KW-0675">Receptor</keyword>
<evidence type="ECO:0000313" key="10">
    <source>
        <dbReference type="EMBL" id="CAF1155557.1"/>
    </source>
</evidence>
<feature type="domain" description="G-protein coupled receptors family 1 profile" evidence="9">
    <location>
        <begin position="31"/>
        <end position="285"/>
    </location>
</feature>
<dbReference type="EMBL" id="CAJOBC010007031">
    <property type="protein sequence ID" value="CAF3919016.1"/>
    <property type="molecule type" value="Genomic_DNA"/>
</dbReference>
<dbReference type="EMBL" id="CAJNOQ010007032">
    <property type="protein sequence ID" value="CAF1155557.1"/>
    <property type="molecule type" value="Genomic_DNA"/>
</dbReference>
<reference evidence="10" key="1">
    <citation type="submission" date="2021-02" db="EMBL/GenBank/DDBJ databases">
        <authorList>
            <person name="Nowell W R."/>
        </authorList>
    </citation>
    <scope>NUCLEOTIDE SEQUENCE</scope>
</reference>
<sequence>MSSNDIRQLQLATQYLAFAVGFPVLIIGIVGNLLNIIVFLTLGNYRHNACSFYMLAKSFFDLNTLLVGLIGHIIIQGFRSYALTSGTWCRLRIPLLYISSLCSYTCLCFQSIDLFLCTSRSAILRQQSTVRRAHYLVIGFLFIWICNESPYYFMQQLSIMPNWRCQTTNTIYAQYRSYFTILGLSITIPIVIISLFGYLSYRNMHRMNMDERHTHSTFNRQFIKMGLSAIIVVLVFQAPYAIAQVYFTATANLTKDVYRQTQEQLANVFFFIYAYNTNASSFYCYCATSKRFRQQVLHVLKQLTFDRRRNQIIPLSQTGHQVIGRLKRKVVEDPKTPIGHLYNNKVISFKSETISFLVHAVDLFSYQSNCVIERYIRFKYLFQAPYAIAQVYFTATANLTKDVYRQTQEQLANVFFFIYAYNTNASSFYCYCATSKRFRQQVLHVLKQLTFDRRRNQIIPLSQTGRTLTQKITTHLRK</sequence>
<feature type="transmembrane region" description="Helical" evidence="8">
    <location>
        <begin position="267"/>
        <end position="286"/>
    </location>
</feature>
<evidence type="ECO:0000313" key="11">
    <source>
        <dbReference type="EMBL" id="CAF3919016.1"/>
    </source>
</evidence>
<evidence type="ECO:0000256" key="6">
    <source>
        <dbReference type="ARBA" id="ARBA00023170"/>
    </source>
</evidence>
<dbReference type="InterPro" id="IPR000276">
    <property type="entry name" value="GPCR_Rhodpsn"/>
</dbReference>
<dbReference type="AlphaFoldDB" id="A0A814T781"/>
<keyword evidence="3 8" id="KW-1133">Transmembrane helix</keyword>
<evidence type="ECO:0000256" key="2">
    <source>
        <dbReference type="ARBA" id="ARBA00022692"/>
    </source>
</evidence>
<evidence type="ECO:0000256" key="5">
    <source>
        <dbReference type="ARBA" id="ARBA00023136"/>
    </source>
</evidence>
<comment type="caution">
    <text evidence="10">The sequence shown here is derived from an EMBL/GenBank/DDBJ whole genome shotgun (WGS) entry which is preliminary data.</text>
</comment>
<feature type="transmembrane region" description="Helical" evidence="8">
    <location>
        <begin position="135"/>
        <end position="154"/>
    </location>
</feature>
<organism evidence="10 12">
    <name type="scientific">Didymodactylos carnosus</name>
    <dbReference type="NCBI Taxonomy" id="1234261"/>
    <lineage>
        <taxon>Eukaryota</taxon>
        <taxon>Metazoa</taxon>
        <taxon>Spiralia</taxon>
        <taxon>Gnathifera</taxon>
        <taxon>Rotifera</taxon>
        <taxon>Eurotatoria</taxon>
        <taxon>Bdelloidea</taxon>
        <taxon>Philodinida</taxon>
        <taxon>Philodinidae</taxon>
        <taxon>Didymodactylos</taxon>
    </lineage>
</organism>
<comment type="subcellular location">
    <subcellularLocation>
        <location evidence="1">Membrane</location>
        <topology evidence="1">Multi-pass membrane protein</topology>
    </subcellularLocation>
</comment>
<feature type="transmembrane region" description="Helical" evidence="8">
    <location>
        <begin position="222"/>
        <end position="247"/>
    </location>
</feature>
<dbReference type="PROSITE" id="PS50262">
    <property type="entry name" value="G_PROTEIN_RECEP_F1_2"/>
    <property type="match status" value="1"/>
</dbReference>
<dbReference type="Proteomes" id="UP000663829">
    <property type="component" value="Unassembled WGS sequence"/>
</dbReference>